<proteinExistence type="predicted"/>
<dbReference type="Proteomes" id="UP000008206">
    <property type="component" value="Chromosome"/>
</dbReference>
<feature type="transmembrane region" description="Helical" evidence="1">
    <location>
        <begin position="14"/>
        <end position="33"/>
    </location>
</feature>
<protein>
    <submittedName>
        <fullName evidence="2">Uncharacterized protein</fullName>
    </submittedName>
</protein>
<reference evidence="3" key="1">
    <citation type="journal article" date="2011" name="MBio">
        <title>Novel metabolic attributes of the genus Cyanothece, comprising a group of unicellular nitrogen-fixing Cyanobacteria.</title>
        <authorList>
            <person name="Bandyopadhyay A."/>
            <person name="Elvitigala T."/>
            <person name="Welsh E."/>
            <person name="Stockel J."/>
            <person name="Liberton M."/>
            <person name="Min H."/>
            <person name="Sherman L.A."/>
            <person name="Pakrasi H.B."/>
        </authorList>
    </citation>
    <scope>NUCLEOTIDE SEQUENCE [LARGE SCALE GENOMIC DNA]</scope>
    <source>
        <strain evidence="3">PCC 7822</strain>
    </source>
</reference>
<name>E0U9X3_GLOV7</name>
<keyword evidence="1" id="KW-0812">Transmembrane</keyword>
<dbReference type="EMBL" id="CP002198">
    <property type="protein sequence ID" value="ADN15043.1"/>
    <property type="molecule type" value="Genomic_DNA"/>
</dbReference>
<dbReference type="OrthoDB" id="427568at2"/>
<dbReference type="RefSeq" id="WP_013323136.1">
    <property type="nucleotide sequence ID" value="NC_014501.1"/>
</dbReference>
<organism evidence="2 3">
    <name type="scientific">Gloeothece verrucosa (strain PCC 7822)</name>
    <name type="common">Cyanothece sp. (strain PCC 7822)</name>
    <dbReference type="NCBI Taxonomy" id="497965"/>
    <lineage>
        <taxon>Bacteria</taxon>
        <taxon>Bacillati</taxon>
        <taxon>Cyanobacteriota</taxon>
        <taxon>Cyanophyceae</taxon>
        <taxon>Oscillatoriophycideae</taxon>
        <taxon>Chroococcales</taxon>
        <taxon>Aphanothecaceae</taxon>
        <taxon>Gloeothece</taxon>
        <taxon>Gloeothece verrucosa</taxon>
    </lineage>
</organism>
<keyword evidence="3" id="KW-1185">Reference proteome</keyword>
<dbReference type="AlphaFoldDB" id="E0U9X3"/>
<keyword evidence="1" id="KW-0472">Membrane</keyword>
<dbReference type="eggNOG" id="ENOG50321JP">
    <property type="taxonomic scope" value="Bacteria"/>
</dbReference>
<accession>E0U9X3</accession>
<dbReference type="HOGENOM" id="CLU_201703_0_0_3"/>
<gene>
    <name evidence="2" type="ordered locus">Cyan7822_3088</name>
</gene>
<dbReference type="KEGG" id="cyj:Cyan7822_3088"/>
<evidence type="ECO:0000313" key="3">
    <source>
        <dbReference type="Proteomes" id="UP000008206"/>
    </source>
</evidence>
<evidence type="ECO:0000313" key="2">
    <source>
        <dbReference type="EMBL" id="ADN15043.1"/>
    </source>
</evidence>
<keyword evidence="1" id="KW-1133">Transmembrane helix</keyword>
<evidence type="ECO:0000256" key="1">
    <source>
        <dbReference type="SAM" id="Phobius"/>
    </source>
</evidence>
<sequence>MEIATINKQMIRNYLIAMTAVIVSSLGVGELFYSPTRLARQEKINQYAPYVGATVVNYGKNFVTEERPVISP</sequence>